<gene>
    <name evidence="1" type="ORF">BWZ43_18815</name>
</gene>
<dbReference type="Pfam" id="PF09350">
    <property type="entry name" value="DJC28_CD"/>
    <property type="match status" value="1"/>
</dbReference>
<dbReference type="AlphaFoldDB" id="A0A8E2I525"/>
<dbReference type="EMBL" id="MTLA01000257">
    <property type="protein sequence ID" value="OOP66846.1"/>
    <property type="molecule type" value="Genomic_DNA"/>
</dbReference>
<dbReference type="RefSeq" id="WP_058003011.1">
    <property type="nucleotide sequence ID" value="NZ_BOQX01000003.1"/>
</dbReference>
<evidence type="ECO:0000313" key="2">
    <source>
        <dbReference type="Proteomes" id="UP000189761"/>
    </source>
</evidence>
<keyword evidence="2" id="KW-1185">Reference proteome</keyword>
<dbReference type="InterPro" id="IPR052573">
    <property type="entry name" value="DnaJ_C_subfamily_28"/>
</dbReference>
<comment type="caution">
    <text evidence="1">The sequence shown here is derived from an EMBL/GenBank/DDBJ whole genome shotgun (WGS) entry which is preliminary data.</text>
</comment>
<reference evidence="1 2" key="1">
    <citation type="submission" date="2017-01" db="EMBL/GenBank/DDBJ databases">
        <title>Draft genome sequence of Bacillus oleronius.</title>
        <authorList>
            <person name="Allam M."/>
        </authorList>
    </citation>
    <scope>NUCLEOTIDE SEQUENCE [LARGE SCALE GENOMIC DNA]</scope>
    <source>
        <strain evidence="1 2">DSM 9356</strain>
    </source>
</reference>
<dbReference type="PANTHER" id="PTHR39158">
    <property type="entry name" value="OS08G0560600 PROTEIN"/>
    <property type="match status" value="1"/>
</dbReference>
<name>A0A8E2I525_9BACI</name>
<dbReference type="InterPro" id="IPR018961">
    <property type="entry name" value="DnaJ_homolog_subfam-C_membr-28"/>
</dbReference>
<dbReference type="PANTHER" id="PTHR39158:SF1">
    <property type="entry name" value="DNAJ HOMOLOG SUBFAMILY C MEMBER 28"/>
    <property type="match status" value="1"/>
</dbReference>
<protein>
    <submittedName>
        <fullName evidence="1">Uncharacterized protein</fullName>
    </submittedName>
</protein>
<proteinExistence type="predicted"/>
<evidence type="ECO:0000313" key="1">
    <source>
        <dbReference type="EMBL" id="OOP66846.1"/>
    </source>
</evidence>
<dbReference type="Proteomes" id="UP000189761">
    <property type="component" value="Unassembled WGS sequence"/>
</dbReference>
<dbReference type="GeneID" id="79867790"/>
<organism evidence="1 2">
    <name type="scientific">Heyndrickxia oleronia</name>
    <dbReference type="NCBI Taxonomy" id="38875"/>
    <lineage>
        <taxon>Bacteria</taxon>
        <taxon>Bacillati</taxon>
        <taxon>Bacillota</taxon>
        <taxon>Bacilli</taxon>
        <taxon>Bacillales</taxon>
        <taxon>Bacillaceae</taxon>
        <taxon>Heyndrickxia</taxon>
    </lineage>
</organism>
<sequence>MDFMKLVEDRIREAQKNGEFENLPGFGKPLPDDELANIPEDLRMAYRLMRNAGFSPEEASIKKELMTIEDLIRKGKSELNQDELKNQLNESMLRYNQLLSKKRVKTNSSVFKNYEQKIERKFLK</sequence>
<accession>A0A8E2I525</accession>